<evidence type="ECO:0000256" key="2">
    <source>
        <dbReference type="SAM" id="SignalP"/>
    </source>
</evidence>
<organism evidence="3 4">
    <name type="scientific">Trichonephila clavipes</name>
    <name type="common">Golden silk orbweaver</name>
    <name type="synonym">Nephila clavipes</name>
    <dbReference type="NCBI Taxonomy" id="2585209"/>
    <lineage>
        <taxon>Eukaryota</taxon>
        <taxon>Metazoa</taxon>
        <taxon>Ecdysozoa</taxon>
        <taxon>Arthropoda</taxon>
        <taxon>Chelicerata</taxon>
        <taxon>Arachnida</taxon>
        <taxon>Araneae</taxon>
        <taxon>Araneomorphae</taxon>
        <taxon>Entelegynae</taxon>
        <taxon>Araneoidea</taxon>
        <taxon>Nephilidae</taxon>
        <taxon>Trichonephila</taxon>
    </lineage>
</organism>
<dbReference type="Proteomes" id="UP000887159">
    <property type="component" value="Unassembled WGS sequence"/>
</dbReference>
<feature type="region of interest" description="Disordered" evidence="1">
    <location>
        <begin position="73"/>
        <end position="100"/>
    </location>
</feature>
<keyword evidence="4" id="KW-1185">Reference proteome</keyword>
<gene>
    <name evidence="3" type="ORF">TNCV_1941511</name>
</gene>
<protein>
    <submittedName>
        <fullName evidence="3">Uncharacterized protein</fullName>
    </submittedName>
</protein>
<sequence length="100" mass="11294">MAWAYLKILAVCAKCAPVVFLGEDIVLEKVSAGINKIFTLMVVKLKGPLFATTPQPPPVERLPINDKILRLDSSEERRTSGRECRFLRREEGETPQRRNA</sequence>
<dbReference type="EMBL" id="BMAU01021289">
    <property type="protein sequence ID" value="GFY09341.1"/>
    <property type="molecule type" value="Genomic_DNA"/>
</dbReference>
<proteinExistence type="predicted"/>
<dbReference type="AlphaFoldDB" id="A0A8X6SA54"/>
<comment type="caution">
    <text evidence="3">The sequence shown here is derived from an EMBL/GenBank/DDBJ whole genome shotgun (WGS) entry which is preliminary data.</text>
</comment>
<feature type="signal peptide" evidence="2">
    <location>
        <begin position="1"/>
        <end position="15"/>
    </location>
</feature>
<evidence type="ECO:0000313" key="3">
    <source>
        <dbReference type="EMBL" id="GFY09341.1"/>
    </source>
</evidence>
<reference evidence="3" key="1">
    <citation type="submission" date="2020-08" db="EMBL/GenBank/DDBJ databases">
        <title>Multicomponent nature underlies the extraordinary mechanical properties of spider dragline silk.</title>
        <authorList>
            <person name="Kono N."/>
            <person name="Nakamura H."/>
            <person name="Mori M."/>
            <person name="Yoshida Y."/>
            <person name="Ohtoshi R."/>
            <person name="Malay A.D."/>
            <person name="Moran D.A.P."/>
            <person name="Tomita M."/>
            <person name="Numata K."/>
            <person name="Arakawa K."/>
        </authorList>
    </citation>
    <scope>NUCLEOTIDE SEQUENCE</scope>
</reference>
<name>A0A8X6SA54_TRICX</name>
<accession>A0A8X6SA54</accession>
<evidence type="ECO:0000313" key="4">
    <source>
        <dbReference type="Proteomes" id="UP000887159"/>
    </source>
</evidence>
<evidence type="ECO:0000256" key="1">
    <source>
        <dbReference type="SAM" id="MobiDB-lite"/>
    </source>
</evidence>
<keyword evidence="2" id="KW-0732">Signal</keyword>
<feature type="chain" id="PRO_5036479237" evidence="2">
    <location>
        <begin position="16"/>
        <end position="100"/>
    </location>
</feature>